<accession>A0ABV7H8Q3</accession>
<evidence type="ECO:0000256" key="1">
    <source>
        <dbReference type="SAM" id="MobiDB-lite"/>
    </source>
</evidence>
<feature type="region of interest" description="Disordered" evidence="1">
    <location>
        <begin position="1"/>
        <end position="23"/>
    </location>
</feature>
<protein>
    <submittedName>
        <fullName evidence="2">Uncharacterized protein</fullName>
    </submittedName>
</protein>
<feature type="compositionally biased region" description="Basic and acidic residues" evidence="1">
    <location>
        <begin position="13"/>
        <end position="22"/>
    </location>
</feature>
<keyword evidence="3" id="KW-1185">Reference proteome</keyword>
<evidence type="ECO:0000313" key="3">
    <source>
        <dbReference type="Proteomes" id="UP001595556"/>
    </source>
</evidence>
<evidence type="ECO:0000313" key="2">
    <source>
        <dbReference type="EMBL" id="MFC3147971.1"/>
    </source>
</evidence>
<organism evidence="2 3">
    <name type="scientific">Piscinibacterium candidicorallinum</name>
    <dbReference type="NCBI Taxonomy" id="1793872"/>
    <lineage>
        <taxon>Bacteria</taxon>
        <taxon>Pseudomonadati</taxon>
        <taxon>Pseudomonadota</taxon>
        <taxon>Betaproteobacteria</taxon>
        <taxon>Burkholderiales</taxon>
        <taxon>Piscinibacterium</taxon>
    </lineage>
</organism>
<sequence length="171" mass="19307">MKHTEEGASLSPEPRRSAERNDLLTVSDTVTGVRLQDGSVALIDRRDFEALQAAGHTGRWFLNLSGQGNPYVRLQGRSNLLTVARLILGARPEEQVEYRNGSRLDLRRENLTLRLRKGGKRRDAIEAAQDLYPHSPELQAAYLRGRWQALRERSKTVREAPAILRSAEARV</sequence>
<dbReference type="Proteomes" id="UP001595556">
    <property type="component" value="Unassembled WGS sequence"/>
</dbReference>
<proteinExistence type="predicted"/>
<name>A0ABV7H8Q3_9BURK</name>
<reference evidence="3" key="1">
    <citation type="journal article" date="2019" name="Int. J. Syst. Evol. Microbiol.">
        <title>The Global Catalogue of Microorganisms (GCM) 10K type strain sequencing project: providing services to taxonomists for standard genome sequencing and annotation.</title>
        <authorList>
            <consortium name="The Broad Institute Genomics Platform"/>
            <consortium name="The Broad Institute Genome Sequencing Center for Infectious Disease"/>
            <person name="Wu L."/>
            <person name="Ma J."/>
        </authorList>
    </citation>
    <scope>NUCLEOTIDE SEQUENCE [LARGE SCALE GENOMIC DNA]</scope>
    <source>
        <strain evidence="3">KCTC 52168</strain>
    </source>
</reference>
<dbReference type="EMBL" id="JBHRTI010000004">
    <property type="protein sequence ID" value="MFC3147971.1"/>
    <property type="molecule type" value="Genomic_DNA"/>
</dbReference>
<dbReference type="RefSeq" id="WP_377303502.1">
    <property type="nucleotide sequence ID" value="NZ_CP180191.1"/>
</dbReference>
<gene>
    <name evidence="2" type="ORF">ACFOEN_09980</name>
</gene>
<comment type="caution">
    <text evidence="2">The sequence shown here is derived from an EMBL/GenBank/DDBJ whole genome shotgun (WGS) entry which is preliminary data.</text>
</comment>